<dbReference type="EMBL" id="LN853956">
    <property type="protein sequence ID" value="CRY97181.1"/>
    <property type="molecule type" value="Genomic_DNA"/>
</dbReference>
<sequence length="63" mass="6771">MRCVNVSLFGARFVLRLVGSETSTPTCSVNSVSVRLNASGFGDLVIVEDGICHAIMIAWRKEG</sequence>
<dbReference type="AlphaFoldDB" id="A0A0H5Q575"/>
<protein>
    <submittedName>
        <fullName evidence="1">Uncharacterized protein</fullName>
    </submittedName>
</protein>
<proteinExistence type="predicted"/>
<reference evidence="1" key="2">
    <citation type="submission" date="2015-07" db="EMBL/GenBank/DDBJ databases">
        <title>Plasmids, circular viruses and viroids from rat gut.</title>
        <authorList>
            <person name="Jorgensen T.J."/>
            <person name="Hansen M.A."/>
            <person name="Xu Z."/>
            <person name="Tabak M.A."/>
            <person name="Sorensen S.J."/>
            <person name="Hansen L.H."/>
        </authorList>
    </citation>
    <scope>NUCLEOTIDE SEQUENCE</scope>
    <source>
        <strain evidence="1">RGFK1406</strain>
    </source>
</reference>
<accession>A0A0H5Q575</accession>
<reference evidence="1" key="1">
    <citation type="submission" date="2015-06" db="EMBL/GenBank/DDBJ databases">
        <authorList>
            <person name="Joergensen T."/>
        </authorList>
    </citation>
    <scope>NUCLEOTIDE SEQUENCE</scope>
    <source>
        <strain evidence="1">RGFK1406</strain>
    </source>
</reference>
<evidence type="ECO:0000313" key="1">
    <source>
        <dbReference type="EMBL" id="CRY97181.1"/>
    </source>
</evidence>
<organism evidence="1">
    <name type="scientific">uncultured prokaryote</name>
    <dbReference type="NCBI Taxonomy" id="198431"/>
    <lineage>
        <taxon>unclassified sequences</taxon>
        <taxon>environmental samples</taxon>
    </lineage>
</organism>
<name>A0A0H5Q575_9ZZZZ</name>